<proteinExistence type="predicted"/>
<dbReference type="PRINTS" id="PR00069">
    <property type="entry name" value="ALDKETRDTASE"/>
</dbReference>
<dbReference type="Gene3D" id="3.20.20.100">
    <property type="entry name" value="NADP-dependent oxidoreductase domain"/>
    <property type="match status" value="1"/>
</dbReference>
<protein>
    <submittedName>
        <fullName evidence="2">Aldo/keto reductase</fullName>
    </submittedName>
</protein>
<dbReference type="Pfam" id="PF00248">
    <property type="entry name" value="Aldo_ket_red"/>
    <property type="match status" value="1"/>
</dbReference>
<dbReference type="InterPro" id="IPR036812">
    <property type="entry name" value="NAD(P)_OxRdtase_dom_sf"/>
</dbReference>
<reference evidence="2 3" key="1">
    <citation type="submission" date="2023-03" db="EMBL/GenBank/DDBJ databases">
        <title>Bacillus Genome Sequencing.</title>
        <authorList>
            <person name="Dunlap C."/>
        </authorList>
    </citation>
    <scope>NUCLEOTIDE SEQUENCE [LARGE SCALE GENOMIC DNA]</scope>
    <source>
        <strain evidence="2 3">NRS-38</strain>
    </source>
</reference>
<dbReference type="InterPro" id="IPR020471">
    <property type="entry name" value="AKR"/>
</dbReference>
<dbReference type="Proteomes" id="UP001339962">
    <property type="component" value="Unassembled WGS sequence"/>
</dbReference>
<evidence type="ECO:0000259" key="1">
    <source>
        <dbReference type="Pfam" id="PF00248"/>
    </source>
</evidence>
<dbReference type="CDD" id="cd19092">
    <property type="entry name" value="AKR_BsYcsN_EcYdhF-like"/>
    <property type="match status" value="1"/>
</dbReference>
<dbReference type="EMBL" id="JARTLI010000051">
    <property type="protein sequence ID" value="MED5053608.1"/>
    <property type="molecule type" value="Genomic_DNA"/>
</dbReference>
<dbReference type="SUPFAM" id="SSF51430">
    <property type="entry name" value="NAD(P)-linked oxidoreductase"/>
    <property type="match status" value="1"/>
</dbReference>
<comment type="caution">
    <text evidence="2">The sequence shown here is derived from an EMBL/GenBank/DDBJ whole genome shotgun (WGS) entry which is preliminary data.</text>
</comment>
<dbReference type="InterPro" id="IPR023210">
    <property type="entry name" value="NADP_OxRdtase_dom"/>
</dbReference>
<feature type="domain" description="NADP-dependent oxidoreductase" evidence="1">
    <location>
        <begin position="5"/>
        <end position="276"/>
    </location>
</feature>
<organism evidence="2 3">
    <name type="scientific">Anoxybacteroides rupiense</name>
    <dbReference type="NCBI Taxonomy" id="311460"/>
    <lineage>
        <taxon>Bacteria</taxon>
        <taxon>Bacillati</taxon>
        <taxon>Bacillota</taxon>
        <taxon>Bacilli</taxon>
        <taxon>Bacillales</taxon>
        <taxon>Anoxybacillaceae</taxon>
        <taxon>Anoxybacteroides</taxon>
    </lineage>
</organism>
<sequence>MRIGNMNVQELSSYIDHALEEGITLFDHADIYGKGYCEELFGQVLASRLGLRDNIQIQSKCSIRDGYYDLSKEHILTSVDGMLRRLRTDYLDLLILHRPDTLMEPKEVAEAFDVLQASGKVRHFGVSNSNSLQIQLLKSCVKQPLLVNQLQFSIMHSGMVNSGIQANTLFEGAIDRDGSILEYCRLKNITIQAWSPFQYGFFEGVFIDNNQFPELNRVLARIAEEKGVSKSAIAVAWILRHPAKMQTIVETTNVERLKEICQASQVELTRAEWYEIYHAAGNRLP</sequence>
<gene>
    <name evidence="2" type="ORF">P9850_17630</name>
</gene>
<evidence type="ECO:0000313" key="3">
    <source>
        <dbReference type="Proteomes" id="UP001339962"/>
    </source>
</evidence>
<accession>A0ABD5J0H5</accession>
<evidence type="ECO:0000313" key="2">
    <source>
        <dbReference type="EMBL" id="MED5053608.1"/>
    </source>
</evidence>
<dbReference type="AlphaFoldDB" id="A0ABD5J0H5"/>
<dbReference type="InterPro" id="IPR050523">
    <property type="entry name" value="AKR_Detox_Biosynth"/>
</dbReference>
<name>A0ABD5J0H5_9BACL</name>
<dbReference type="PANTHER" id="PTHR43364:SF1">
    <property type="entry name" value="OXIDOREDUCTASE YDHF"/>
    <property type="match status" value="1"/>
</dbReference>
<dbReference type="PANTHER" id="PTHR43364">
    <property type="entry name" value="NADH-SPECIFIC METHYLGLYOXAL REDUCTASE-RELATED"/>
    <property type="match status" value="1"/>
</dbReference>